<gene>
    <name evidence="1" type="ORF">LMG1873_02825</name>
</gene>
<dbReference type="EMBL" id="CADIJS010000002">
    <property type="protein sequence ID" value="CAB3704038.1"/>
    <property type="molecule type" value="Genomic_DNA"/>
</dbReference>
<accession>A0ABM8KXX0</accession>
<evidence type="ECO:0000313" key="1">
    <source>
        <dbReference type="EMBL" id="CAB3704038.1"/>
    </source>
</evidence>
<reference evidence="1 2" key="1">
    <citation type="submission" date="2020-04" db="EMBL/GenBank/DDBJ databases">
        <authorList>
            <person name="De Canck E."/>
        </authorList>
    </citation>
    <scope>NUCLEOTIDE SEQUENCE [LARGE SCALE GENOMIC DNA]</scope>
    <source>
        <strain evidence="1 2">LMG 1873</strain>
    </source>
</reference>
<organism evidence="1 2">
    <name type="scientific">Achromobacter piechaudii</name>
    <dbReference type="NCBI Taxonomy" id="72556"/>
    <lineage>
        <taxon>Bacteria</taxon>
        <taxon>Pseudomonadati</taxon>
        <taxon>Pseudomonadota</taxon>
        <taxon>Betaproteobacteria</taxon>
        <taxon>Burkholderiales</taxon>
        <taxon>Alcaligenaceae</taxon>
        <taxon>Achromobacter</taxon>
    </lineage>
</organism>
<evidence type="ECO:0000313" key="2">
    <source>
        <dbReference type="Proteomes" id="UP000494116"/>
    </source>
</evidence>
<name>A0ABM8KXX0_9BURK</name>
<keyword evidence="2" id="KW-1185">Reference proteome</keyword>
<proteinExistence type="predicted"/>
<comment type="caution">
    <text evidence="1">The sequence shown here is derived from an EMBL/GenBank/DDBJ whole genome shotgun (WGS) entry which is preliminary data.</text>
</comment>
<sequence>MPAGTDRPIYLRAIKPLDTSGGFFYAFCLDCVDGALARQCNARSNRLLLRADPA</sequence>
<evidence type="ECO:0008006" key="3">
    <source>
        <dbReference type="Google" id="ProtNLM"/>
    </source>
</evidence>
<protein>
    <recommendedName>
        <fullName evidence="3">GNAT family N-acetyltransferase</fullName>
    </recommendedName>
</protein>
<dbReference type="Proteomes" id="UP000494116">
    <property type="component" value="Unassembled WGS sequence"/>
</dbReference>